<reference evidence="1 2" key="1">
    <citation type="submission" date="2018-08" db="EMBL/GenBank/DDBJ databases">
        <title>A genome reference for cultivated species of the human gut microbiota.</title>
        <authorList>
            <person name="Zou Y."/>
            <person name="Xue W."/>
            <person name="Luo G."/>
        </authorList>
    </citation>
    <scope>NUCLEOTIDE SEQUENCE [LARGE SCALE GENOMIC DNA]</scope>
    <source>
        <strain evidence="1 2">TF09-12</strain>
    </source>
</reference>
<name>A0A3E4Q539_9BACT</name>
<comment type="caution">
    <text evidence="1">The sequence shown here is derived from an EMBL/GenBank/DDBJ whole genome shotgun (WGS) entry which is preliminary data.</text>
</comment>
<dbReference type="AlphaFoldDB" id="A0A3E4Q539"/>
<sequence length="53" mass="5781">MKGEELKLLEKEELKSLIGGVAPGPNGETCTEHGLPDFLKSKPFGDILKQTKQ</sequence>
<dbReference type="GeneID" id="93331796"/>
<dbReference type="Proteomes" id="UP000260835">
    <property type="component" value="Unassembled WGS sequence"/>
</dbReference>
<evidence type="ECO:0000313" key="2">
    <source>
        <dbReference type="Proteomes" id="UP000260835"/>
    </source>
</evidence>
<organism evidence="1 2">
    <name type="scientific">Prevotella disiens</name>
    <dbReference type="NCBI Taxonomy" id="28130"/>
    <lineage>
        <taxon>Bacteria</taxon>
        <taxon>Pseudomonadati</taxon>
        <taxon>Bacteroidota</taxon>
        <taxon>Bacteroidia</taxon>
        <taxon>Bacteroidales</taxon>
        <taxon>Prevotellaceae</taxon>
        <taxon>Prevotella</taxon>
    </lineage>
</organism>
<evidence type="ECO:0000313" key="1">
    <source>
        <dbReference type="EMBL" id="RGK87450.1"/>
    </source>
</evidence>
<proteinExistence type="predicted"/>
<dbReference type="EMBL" id="QSRD01000253">
    <property type="protein sequence ID" value="RGK87450.1"/>
    <property type="molecule type" value="Genomic_DNA"/>
</dbReference>
<dbReference type="RefSeq" id="WP_081411470.1">
    <property type="nucleotide sequence ID" value="NZ_CABOGP010000253.1"/>
</dbReference>
<accession>A0A3E4Q539</accession>
<gene>
    <name evidence="1" type="ORF">DXC89_12345</name>
</gene>
<protein>
    <submittedName>
        <fullName evidence="1">Bacteriocin-type signal sequence</fullName>
    </submittedName>
</protein>